<proteinExistence type="predicted"/>
<feature type="binding site" evidence="2">
    <location>
        <position position="132"/>
    </location>
    <ligand>
        <name>Mn(2+)</name>
        <dbReference type="ChEBI" id="CHEBI:29035"/>
        <label>2</label>
    </ligand>
</feature>
<dbReference type="GO" id="GO:0016787">
    <property type="term" value="F:hydrolase activity"/>
    <property type="evidence" value="ECO:0007669"/>
    <property type="project" value="InterPro"/>
</dbReference>
<dbReference type="Proteomes" id="UP000610746">
    <property type="component" value="Unassembled WGS sequence"/>
</dbReference>
<dbReference type="PANTHER" id="PTHR11014:SF169">
    <property type="entry name" value="CLAN MH, FAMILY M20, PEPTIDASE T-LIKE METALLOPEPTIDASE"/>
    <property type="match status" value="1"/>
</dbReference>
<comment type="caution">
    <text evidence="3">The sequence shown here is derived from an EMBL/GenBank/DDBJ whole genome shotgun (WGS) entry which is preliminary data.</text>
</comment>
<gene>
    <name evidence="3" type="ORF">HNQ03_000618</name>
</gene>
<evidence type="ECO:0000256" key="1">
    <source>
        <dbReference type="ARBA" id="ARBA00022801"/>
    </source>
</evidence>
<dbReference type="InterPro" id="IPR017439">
    <property type="entry name" value="Amidohydrolase"/>
</dbReference>
<evidence type="ECO:0000313" key="3">
    <source>
        <dbReference type="EMBL" id="NRS91551.1"/>
    </source>
</evidence>
<accession>A0A8J8G5R7</accession>
<feature type="binding site" evidence="2">
    <location>
        <position position="97"/>
    </location>
    <ligand>
        <name>Mn(2+)</name>
        <dbReference type="ChEBI" id="CHEBI:29035"/>
        <label>2</label>
    </ligand>
</feature>
<sequence>MSKTLFKNLELIRKDLHKNFAELSTQEFRTCQKIFDYLIENTDAKISKVGGTGIIATFEGKKKGKTIMLRADIDALPITETNDFEHKSTDPKVSHKCGHDGHTTILLAVAELLTEKPINKGKIVLLWQPAEENGTGAKAVMADKVFKKLNINQVFALHNLPGIPLNKIVYKSGAFTANVRSLIIELNGRTAHAAEPEHGENPALAISEILQFCEKLTEKDVKKDKFFLITPIYSEFGTKDYGISAGSGELHLTIRSWDPKWFDKRVEILQNYLDLIAEKYSLKIKTSWTQEFFSNQNDKNAVKIIKKSAENLNLNHQKLENPFKWGEDFGLFTQKISGAMFGIGSGVDCPALHNPDYDFPDEITETAATLFYKILENAI</sequence>
<feature type="binding site" evidence="2">
    <location>
        <position position="99"/>
    </location>
    <ligand>
        <name>Mn(2+)</name>
        <dbReference type="ChEBI" id="CHEBI:29035"/>
        <label>2</label>
    </ligand>
</feature>
<feature type="binding site" evidence="2">
    <location>
        <position position="158"/>
    </location>
    <ligand>
        <name>Mn(2+)</name>
        <dbReference type="ChEBI" id="CHEBI:29035"/>
        <label>2</label>
    </ligand>
</feature>
<dbReference type="PANTHER" id="PTHR11014">
    <property type="entry name" value="PEPTIDASE M20 FAMILY MEMBER"/>
    <property type="match status" value="1"/>
</dbReference>
<keyword evidence="2" id="KW-0479">Metal-binding</keyword>
<dbReference type="SUPFAM" id="SSF55031">
    <property type="entry name" value="Bacterial exopeptidase dimerisation domain"/>
    <property type="match status" value="1"/>
</dbReference>
<dbReference type="Gene3D" id="3.30.70.360">
    <property type="match status" value="1"/>
</dbReference>
<keyword evidence="1" id="KW-0378">Hydrolase</keyword>
<dbReference type="Pfam" id="PF01546">
    <property type="entry name" value="Peptidase_M20"/>
    <property type="match status" value="1"/>
</dbReference>
<evidence type="ECO:0000256" key="2">
    <source>
        <dbReference type="PIRSR" id="PIRSR005962-1"/>
    </source>
</evidence>
<dbReference type="AlphaFoldDB" id="A0A8J8G5R7"/>
<dbReference type="InterPro" id="IPR002933">
    <property type="entry name" value="Peptidase_M20"/>
</dbReference>
<dbReference type="EMBL" id="JABSNO010000003">
    <property type="protein sequence ID" value="NRS91551.1"/>
    <property type="molecule type" value="Genomic_DNA"/>
</dbReference>
<keyword evidence="4" id="KW-1185">Reference proteome</keyword>
<dbReference type="InterPro" id="IPR036264">
    <property type="entry name" value="Bact_exopeptidase_dim_dom"/>
</dbReference>
<organism evidence="3 4">
    <name type="scientific">Frigoriflavimonas asaccharolytica</name>
    <dbReference type="NCBI Taxonomy" id="2735899"/>
    <lineage>
        <taxon>Bacteria</taxon>
        <taxon>Pseudomonadati</taxon>
        <taxon>Bacteroidota</taxon>
        <taxon>Flavobacteriia</taxon>
        <taxon>Flavobacteriales</taxon>
        <taxon>Weeksellaceae</taxon>
        <taxon>Frigoriflavimonas</taxon>
    </lineage>
</organism>
<dbReference type="PIRSF" id="PIRSF005962">
    <property type="entry name" value="Pept_M20D_amidohydro"/>
    <property type="match status" value="1"/>
</dbReference>
<comment type="cofactor">
    <cofactor evidence="2">
        <name>Mn(2+)</name>
        <dbReference type="ChEBI" id="CHEBI:29035"/>
    </cofactor>
    <text evidence="2">The Mn(2+) ion enhances activity.</text>
</comment>
<protein>
    <submittedName>
        <fullName evidence="3">Amidohydrolase</fullName>
    </submittedName>
</protein>
<dbReference type="GO" id="GO:0046872">
    <property type="term" value="F:metal ion binding"/>
    <property type="evidence" value="ECO:0007669"/>
    <property type="project" value="UniProtKB-KW"/>
</dbReference>
<feature type="binding site" evidence="2">
    <location>
        <position position="353"/>
    </location>
    <ligand>
        <name>Mn(2+)</name>
        <dbReference type="ChEBI" id="CHEBI:29035"/>
        <label>2</label>
    </ligand>
</feature>
<reference evidence="3" key="1">
    <citation type="submission" date="2020-05" db="EMBL/GenBank/DDBJ databases">
        <title>Genomic Encyclopedia of Type Strains, Phase IV (KMG-V): Genome sequencing to study the core and pangenomes of soil and plant-associated prokaryotes.</title>
        <authorList>
            <person name="Whitman W."/>
        </authorList>
    </citation>
    <scope>NUCLEOTIDE SEQUENCE</scope>
    <source>
        <strain evidence="3">16F</strain>
    </source>
</reference>
<keyword evidence="2" id="KW-0464">Manganese</keyword>
<dbReference type="Gene3D" id="3.40.630.10">
    <property type="entry name" value="Zn peptidases"/>
    <property type="match status" value="1"/>
</dbReference>
<dbReference type="RefSeq" id="WP_173778175.1">
    <property type="nucleotide sequence ID" value="NZ_JABSNO010000003.1"/>
</dbReference>
<name>A0A8J8G5R7_9FLAO</name>
<dbReference type="SUPFAM" id="SSF53187">
    <property type="entry name" value="Zn-dependent exopeptidases"/>
    <property type="match status" value="1"/>
</dbReference>
<evidence type="ECO:0000313" key="4">
    <source>
        <dbReference type="Proteomes" id="UP000610746"/>
    </source>
</evidence>
<dbReference type="NCBIfam" id="TIGR01891">
    <property type="entry name" value="amidohydrolases"/>
    <property type="match status" value="1"/>
</dbReference>